<comment type="caution">
    <text evidence="1">The sequence shown here is derived from an EMBL/GenBank/DDBJ whole genome shotgun (WGS) entry which is preliminary data.</text>
</comment>
<reference evidence="1" key="1">
    <citation type="journal article" date="2015" name="Nature">
        <title>Complex archaea that bridge the gap between prokaryotes and eukaryotes.</title>
        <authorList>
            <person name="Spang A."/>
            <person name="Saw J.H."/>
            <person name="Jorgensen S.L."/>
            <person name="Zaremba-Niedzwiedzka K."/>
            <person name="Martijn J."/>
            <person name="Lind A.E."/>
            <person name="van Eijk R."/>
            <person name="Schleper C."/>
            <person name="Guy L."/>
            <person name="Ettema T.J."/>
        </authorList>
    </citation>
    <scope>NUCLEOTIDE SEQUENCE</scope>
</reference>
<dbReference type="EMBL" id="LAZR01051176">
    <property type="protein sequence ID" value="KKK85726.1"/>
    <property type="molecule type" value="Genomic_DNA"/>
</dbReference>
<name>A0A0F9BMW3_9ZZZZ</name>
<proteinExistence type="predicted"/>
<gene>
    <name evidence="1" type="ORF">LCGC14_2770440</name>
</gene>
<organism evidence="1">
    <name type="scientific">marine sediment metagenome</name>
    <dbReference type="NCBI Taxonomy" id="412755"/>
    <lineage>
        <taxon>unclassified sequences</taxon>
        <taxon>metagenomes</taxon>
        <taxon>ecological metagenomes</taxon>
    </lineage>
</organism>
<dbReference type="AlphaFoldDB" id="A0A0F9BMW3"/>
<sequence length="104" mass="11628">MKTSVLQADDMEVGKYITVLQGRYYLADAGSGNMLLGMMLTAGEEEKQFNGMILQIIAIDLPYIVIVDLKGTAKHFDLREGWIFKALSQDYVNNYGNCVKDKKG</sequence>
<evidence type="ECO:0000313" key="1">
    <source>
        <dbReference type="EMBL" id="KKK85726.1"/>
    </source>
</evidence>
<protein>
    <submittedName>
        <fullName evidence="1">Uncharacterized protein</fullName>
    </submittedName>
</protein>
<accession>A0A0F9BMW3</accession>